<keyword evidence="7" id="KW-1133">Transmembrane helix</keyword>
<dbReference type="Proteomes" id="UP001515500">
    <property type="component" value="Chromosome 7"/>
</dbReference>
<dbReference type="AlphaFoldDB" id="A0AB40BQS8"/>
<dbReference type="GO" id="GO:0005576">
    <property type="term" value="C:extracellular region"/>
    <property type="evidence" value="ECO:0007669"/>
    <property type="project" value="UniProtKB-SubCell"/>
</dbReference>
<keyword evidence="7" id="KW-0812">Transmembrane</keyword>
<protein>
    <recommendedName>
        <fullName evidence="6">Epidermal patterning factor-like protein</fullName>
    </recommendedName>
</protein>
<evidence type="ECO:0000256" key="6">
    <source>
        <dbReference type="RuleBase" id="RU367102"/>
    </source>
</evidence>
<feature type="transmembrane region" description="Helical" evidence="7">
    <location>
        <begin position="20"/>
        <end position="38"/>
    </location>
</feature>
<reference evidence="9" key="1">
    <citation type="submission" date="2025-08" db="UniProtKB">
        <authorList>
            <consortium name="RefSeq"/>
        </authorList>
    </citation>
    <scope>IDENTIFICATION</scope>
</reference>
<comment type="similarity">
    <text evidence="2 6">Belongs to the plant cysteine rich small secretory peptide family. Epidermal patterning factor subfamily.</text>
</comment>
<dbReference type="Pfam" id="PF17181">
    <property type="entry name" value="EPF"/>
    <property type="match status" value="1"/>
</dbReference>
<comment type="function">
    <text evidence="6">Controls stomatal patterning.</text>
</comment>
<evidence type="ECO:0000256" key="4">
    <source>
        <dbReference type="ARBA" id="ARBA00022729"/>
    </source>
</evidence>
<dbReference type="PANTHER" id="PTHR33109:SF4">
    <property type="entry name" value="EPIDERMAL PATTERNING FACTOR-LIKE PROTEIN 6"/>
    <property type="match status" value="1"/>
</dbReference>
<accession>A0AB40BQS8</accession>
<evidence type="ECO:0000313" key="9">
    <source>
        <dbReference type="RefSeq" id="XP_039129666.1"/>
    </source>
</evidence>
<keyword evidence="5" id="KW-1015">Disulfide bond</keyword>
<sequence length="124" mass="13916">MWMELRSESRKQASLHQKIALIIFCISLFFISVSALLVQTDISRLRTGSQIQRWSNEVGLGRRRLGGPGSHPPRCAAKCGSCAPCLAVHVTVPPGTPTPAEYYPEAWRCKCGNRYYMPWLNHSN</sequence>
<proteinExistence type="inferred from homology"/>
<organism evidence="8 9">
    <name type="scientific">Dioscorea cayennensis subsp. rotundata</name>
    <name type="common">White Guinea yam</name>
    <name type="synonym">Dioscorea rotundata</name>
    <dbReference type="NCBI Taxonomy" id="55577"/>
    <lineage>
        <taxon>Eukaryota</taxon>
        <taxon>Viridiplantae</taxon>
        <taxon>Streptophyta</taxon>
        <taxon>Embryophyta</taxon>
        <taxon>Tracheophyta</taxon>
        <taxon>Spermatophyta</taxon>
        <taxon>Magnoliopsida</taxon>
        <taxon>Liliopsida</taxon>
        <taxon>Dioscoreales</taxon>
        <taxon>Dioscoreaceae</taxon>
        <taxon>Dioscorea</taxon>
    </lineage>
</organism>
<keyword evidence="4" id="KW-0732">Signal</keyword>
<dbReference type="PANTHER" id="PTHR33109">
    <property type="entry name" value="EPIDERMAL PATTERNING FACTOR-LIKE PROTEIN 4"/>
    <property type="match status" value="1"/>
</dbReference>
<evidence type="ECO:0000256" key="3">
    <source>
        <dbReference type="ARBA" id="ARBA00022525"/>
    </source>
</evidence>
<keyword evidence="7" id="KW-0472">Membrane</keyword>
<evidence type="ECO:0000256" key="1">
    <source>
        <dbReference type="ARBA" id="ARBA00004613"/>
    </source>
</evidence>
<name>A0AB40BQS8_DIOCR</name>
<keyword evidence="8" id="KW-1185">Reference proteome</keyword>
<keyword evidence="3 6" id="KW-0964">Secreted</keyword>
<evidence type="ECO:0000256" key="7">
    <source>
        <dbReference type="SAM" id="Phobius"/>
    </source>
</evidence>
<dbReference type="GO" id="GO:0010052">
    <property type="term" value="P:guard cell differentiation"/>
    <property type="evidence" value="ECO:0007669"/>
    <property type="project" value="UniProtKB-UniRule"/>
</dbReference>
<evidence type="ECO:0000256" key="5">
    <source>
        <dbReference type="ARBA" id="ARBA00023157"/>
    </source>
</evidence>
<keyword evidence="6" id="KW-0217">Developmental protein</keyword>
<evidence type="ECO:0000256" key="2">
    <source>
        <dbReference type="ARBA" id="ARBA00008127"/>
    </source>
</evidence>
<evidence type="ECO:0000313" key="8">
    <source>
        <dbReference type="Proteomes" id="UP001515500"/>
    </source>
</evidence>
<gene>
    <name evidence="9" type="primary">LOC120265769</name>
</gene>
<dbReference type="InterPro" id="IPR039455">
    <property type="entry name" value="EPFL"/>
</dbReference>
<dbReference type="RefSeq" id="XP_039129666.1">
    <property type="nucleotide sequence ID" value="XM_039273732.1"/>
</dbReference>
<dbReference type="GeneID" id="120265769"/>
<comment type="subcellular location">
    <subcellularLocation>
        <location evidence="1 6">Secreted</location>
    </subcellularLocation>
</comment>